<accession>A0A915K1E2</accession>
<name>A0A915K1E2_ROMCU</name>
<keyword evidence="1" id="KW-1185">Reference proteome</keyword>
<dbReference type="Proteomes" id="UP000887565">
    <property type="component" value="Unplaced"/>
</dbReference>
<proteinExistence type="predicted"/>
<sequence length="260" mass="29597">MRNPQLVYVCFDLWLNSMLDQNLKNCSLKTFSGIEDNQLQKISVADASATPPQVKARNYEFFSGVRVTGVAMRLEDAAWSHAADTRQPSRSSHCLCLGIPNSIEQNHKSDSFDVSSSFLRSVQPSPQSNSFSTVFSYAFDTLHFSHVVLDRNTMEILDFSNKRWTLEGLDQNCTFYVDNNDRSLDNGLGTLKKFSTALLKHMVECTTRKAIPMEKDCIITELYANSFEDKAKKIKDLVIYNTIRGLLYETMVNRKMDERG</sequence>
<dbReference type="AlphaFoldDB" id="A0A915K1E2"/>
<protein>
    <submittedName>
        <fullName evidence="2">Uncharacterized protein</fullName>
    </submittedName>
</protein>
<organism evidence="1 2">
    <name type="scientific">Romanomermis culicivorax</name>
    <name type="common">Nematode worm</name>
    <dbReference type="NCBI Taxonomy" id="13658"/>
    <lineage>
        <taxon>Eukaryota</taxon>
        <taxon>Metazoa</taxon>
        <taxon>Ecdysozoa</taxon>
        <taxon>Nematoda</taxon>
        <taxon>Enoplea</taxon>
        <taxon>Dorylaimia</taxon>
        <taxon>Mermithida</taxon>
        <taxon>Mermithoidea</taxon>
        <taxon>Mermithidae</taxon>
        <taxon>Romanomermis</taxon>
    </lineage>
</organism>
<dbReference type="WBParaSite" id="nRc.2.0.1.t32035-RA">
    <property type="protein sequence ID" value="nRc.2.0.1.t32035-RA"/>
    <property type="gene ID" value="nRc.2.0.1.g32035"/>
</dbReference>
<reference evidence="2" key="1">
    <citation type="submission" date="2022-11" db="UniProtKB">
        <authorList>
            <consortium name="WormBaseParasite"/>
        </authorList>
    </citation>
    <scope>IDENTIFICATION</scope>
</reference>
<evidence type="ECO:0000313" key="1">
    <source>
        <dbReference type="Proteomes" id="UP000887565"/>
    </source>
</evidence>
<evidence type="ECO:0000313" key="2">
    <source>
        <dbReference type="WBParaSite" id="nRc.2.0.1.t32035-RA"/>
    </source>
</evidence>